<dbReference type="InterPro" id="IPR008207">
    <property type="entry name" value="Sig_transdc_His_kin_Hpt_dom"/>
</dbReference>
<evidence type="ECO:0000313" key="5">
    <source>
        <dbReference type="Proteomes" id="UP001165413"/>
    </source>
</evidence>
<proteinExistence type="predicted"/>
<keyword evidence="5" id="KW-1185">Reference proteome</keyword>
<gene>
    <name evidence="4" type="ORF">NLF92_11030</name>
</gene>
<dbReference type="GO" id="GO:0004672">
    <property type="term" value="F:protein kinase activity"/>
    <property type="evidence" value="ECO:0007669"/>
    <property type="project" value="UniProtKB-ARBA"/>
</dbReference>
<evidence type="ECO:0000256" key="2">
    <source>
        <dbReference type="PROSITE-ProRule" id="PRU00110"/>
    </source>
</evidence>
<dbReference type="RefSeq" id="WP_254101859.1">
    <property type="nucleotide sequence ID" value="NZ_JANATA010000022.1"/>
</dbReference>
<evidence type="ECO:0000256" key="1">
    <source>
        <dbReference type="ARBA" id="ARBA00023012"/>
    </source>
</evidence>
<dbReference type="InterPro" id="IPR036641">
    <property type="entry name" value="HPT_dom_sf"/>
</dbReference>
<dbReference type="Gene3D" id="1.20.120.160">
    <property type="entry name" value="HPT domain"/>
    <property type="match status" value="1"/>
</dbReference>
<keyword evidence="1" id="KW-0902">Two-component regulatory system</keyword>
<keyword evidence="2" id="KW-0597">Phosphoprotein</keyword>
<dbReference type="SUPFAM" id="SSF47226">
    <property type="entry name" value="Histidine-containing phosphotransfer domain, HPT domain"/>
    <property type="match status" value="1"/>
</dbReference>
<protein>
    <submittedName>
        <fullName evidence="4">Hpt domain-containing protein</fullName>
    </submittedName>
</protein>
<reference evidence="4" key="1">
    <citation type="submission" date="2022-07" db="EMBL/GenBank/DDBJ databases">
        <title>Characterization of the Novel Bacterium Alteromonas immobilis LMIT006 and Alteromonas gregis LMIT007.</title>
        <authorList>
            <person name="Lin X."/>
        </authorList>
    </citation>
    <scope>NUCLEOTIDE SEQUENCE</scope>
    <source>
        <strain evidence="4">LMIT007</strain>
    </source>
</reference>
<comment type="caution">
    <text evidence="4">The sequence shown here is derived from an EMBL/GenBank/DDBJ whole genome shotgun (WGS) entry which is preliminary data.</text>
</comment>
<dbReference type="AlphaFoldDB" id="A0AA41X6I0"/>
<evidence type="ECO:0000313" key="4">
    <source>
        <dbReference type="EMBL" id="MCP3429479.1"/>
    </source>
</evidence>
<dbReference type="GO" id="GO:0000160">
    <property type="term" value="P:phosphorelay signal transduction system"/>
    <property type="evidence" value="ECO:0007669"/>
    <property type="project" value="UniProtKB-KW"/>
</dbReference>
<accession>A0AA41X6I0</accession>
<dbReference type="EMBL" id="JANATA010000022">
    <property type="protein sequence ID" value="MCP3429479.1"/>
    <property type="molecule type" value="Genomic_DNA"/>
</dbReference>
<sequence>MEIFNSEFGLNQLNQNHELLCRLLTKFIDDYQSAQSKLLDMLEQRQWDSAVLLIHTIKGISGNLGLEALYDASKALEEAAKAQTLTEQQLKDLGNLIAQTIKEVNHFINTEVAPQTVYELNANKADTVASLISVLEKNQFVPSDKLASYMQNIDISQSEKDDLLVYIQQLNYEDALDILRKI</sequence>
<name>A0AA41X6I0_9ALTE</name>
<dbReference type="PROSITE" id="PS50894">
    <property type="entry name" value="HPT"/>
    <property type="match status" value="1"/>
</dbReference>
<dbReference type="Pfam" id="PF01627">
    <property type="entry name" value="Hpt"/>
    <property type="match status" value="1"/>
</dbReference>
<evidence type="ECO:0000259" key="3">
    <source>
        <dbReference type="PROSITE" id="PS50894"/>
    </source>
</evidence>
<feature type="modified residue" description="Phosphohistidine" evidence="2">
    <location>
        <position position="55"/>
    </location>
</feature>
<feature type="domain" description="HPt" evidence="3">
    <location>
        <begin position="16"/>
        <end position="111"/>
    </location>
</feature>
<dbReference type="Proteomes" id="UP001165413">
    <property type="component" value="Unassembled WGS sequence"/>
</dbReference>
<organism evidence="4 5">
    <name type="scientific">Opacimonas viscosa</name>
    <dbReference type="NCBI Taxonomy" id="2961944"/>
    <lineage>
        <taxon>Bacteria</taxon>
        <taxon>Pseudomonadati</taxon>
        <taxon>Pseudomonadota</taxon>
        <taxon>Gammaproteobacteria</taxon>
        <taxon>Alteromonadales</taxon>
        <taxon>Alteromonadaceae</taxon>
        <taxon>Opacimonas</taxon>
    </lineage>
</organism>